<keyword evidence="3" id="KW-0547">Nucleotide-binding</keyword>
<dbReference type="EMBL" id="SOHM01000040">
    <property type="protein sequence ID" value="TFD84497.1"/>
    <property type="molecule type" value="Genomic_DNA"/>
</dbReference>
<dbReference type="InterPro" id="IPR015856">
    <property type="entry name" value="ABC_transpr_CbiO/EcfA_su"/>
</dbReference>
<dbReference type="PANTHER" id="PTHR43553">
    <property type="entry name" value="HEAVY METAL TRANSPORTER"/>
    <property type="match status" value="1"/>
</dbReference>
<feature type="region of interest" description="Disordered" evidence="5">
    <location>
        <begin position="336"/>
        <end position="369"/>
    </location>
</feature>
<dbReference type="GO" id="GO:0005524">
    <property type="term" value="F:ATP binding"/>
    <property type="evidence" value="ECO:0007669"/>
    <property type="project" value="UniProtKB-KW"/>
</dbReference>
<dbReference type="InterPro" id="IPR017871">
    <property type="entry name" value="ABC_transporter-like_CS"/>
</dbReference>
<dbReference type="OrthoDB" id="501320at2"/>
<dbReference type="GO" id="GO:0042626">
    <property type="term" value="F:ATPase-coupled transmembrane transporter activity"/>
    <property type="evidence" value="ECO:0007669"/>
    <property type="project" value="TreeGrafter"/>
</dbReference>
<sequence length="615" mass="63768">MPRRGVSDTEMPTAAAPAVAFRDVTVTFPRQDRAVLRGASFSIAAGERVVLFGPSGAGKSTLLATITGVVPHSVIARVTGSVTVAGRDTLATEVVDLSRHLGVLPQDPDSAVCLPGVEQELAFVLENRAVSPADISDRIDAALAVVGAGGLRKRQTGSLSGGESQRVALAAALIGGPDILVLDEPTSMLDADGLRQVRDAVDAATRHGTVAVLLVEHRLDEYAGSRGVAGLPERCIVLGADGAITHDGPTASVLPTAAVDLHWAGCWLPGDIELQAALGLAAGLAAPEVQRALLALAGEGCGAPEVFGPVVLAGHDLTVSQDAAPRAVRRRPWPFRRAARTSSDGQMTRDGQSTRGGPTGNGGHLARDGRAEKRRVLLSGVNLELRAGEIVAVLGRNGAGKSSLLLTLAGLLAPAGGTVTGARPGLVFQNPEHQFLGNTVREEINVGLPAGSERVDRVLTEHGLGPLADRNPYRLSGGQKRKVSLAAMLVHERPSLLADEPTLGLDRWATIATIAAFRRAARAGRGILLCSHDLRTVATLADRVLVVADGRIVADGSVVEVLRQGDLLARAGITVPPLLRWLIARLDSVAQVRRVLDALDATVDAGATVPTVEAP</sequence>
<dbReference type="Pfam" id="PF00005">
    <property type="entry name" value="ABC_tran"/>
    <property type="match status" value="2"/>
</dbReference>
<name>A0A4R9BGX5_9MICO</name>
<evidence type="ECO:0000256" key="4">
    <source>
        <dbReference type="ARBA" id="ARBA00022840"/>
    </source>
</evidence>
<keyword evidence="8" id="KW-1185">Reference proteome</keyword>
<dbReference type="PROSITE" id="PS00211">
    <property type="entry name" value="ABC_TRANSPORTER_1"/>
    <property type="match status" value="2"/>
</dbReference>
<dbReference type="InterPro" id="IPR003439">
    <property type="entry name" value="ABC_transporter-like_ATP-bd"/>
</dbReference>
<feature type="domain" description="ABC transporter" evidence="6">
    <location>
        <begin position="363"/>
        <end position="574"/>
    </location>
</feature>
<evidence type="ECO:0000313" key="8">
    <source>
        <dbReference type="Proteomes" id="UP000298468"/>
    </source>
</evidence>
<dbReference type="CDD" id="cd03225">
    <property type="entry name" value="ABC_cobalt_CbiO_domain1"/>
    <property type="match status" value="2"/>
</dbReference>
<dbReference type="GO" id="GO:0043190">
    <property type="term" value="C:ATP-binding cassette (ABC) transporter complex"/>
    <property type="evidence" value="ECO:0007669"/>
    <property type="project" value="TreeGrafter"/>
</dbReference>
<gene>
    <name evidence="7" type="ORF">E3T61_18735</name>
</gene>
<evidence type="ECO:0000256" key="1">
    <source>
        <dbReference type="ARBA" id="ARBA00005417"/>
    </source>
</evidence>
<comment type="caution">
    <text evidence="7">The sequence shown here is derived from an EMBL/GenBank/DDBJ whole genome shotgun (WGS) entry which is preliminary data.</text>
</comment>
<dbReference type="PROSITE" id="PS50893">
    <property type="entry name" value="ABC_TRANSPORTER_2"/>
    <property type="match status" value="2"/>
</dbReference>
<reference evidence="7 8" key="1">
    <citation type="submission" date="2019-03" db="EMBL/GenBank/DDBJ databases">
        <title>Genomics of glacier-inhabiting Cryobacterium strains.</title>
        <authorList>
            <person name="Liu Q."/>
            <person name="Xin Y.-H."/>
        </authorList>
    </citation>
    <scope>NUCLEOTIDE SEQUENCE [LARGE SCALE GENOMIC DNA]</scope>
    <source>
        <strain evidence="7 8">Sr59</strain>
    </source>
</reference>
<dbReference type="SUPFAM" id="SSF52540">
    <property type="entry name" value="P-loop containing nucleoside triphosphate hydrolases"/>
    <property type="match status" value="2"/>
</dbReference>
<dbReference type="InterPro" id="IPR050095">
    <property type="entry name" value="ECF_ABC_transporter_ATP-bd"/>
</dbReference>
<feature type="domain" description="ABC transporter" evidence="6">
    <location>
        <begin position="19"/>
        <end position="266"/>
    </location>
</feature>
<comment type="similarity">
    <text evidence="1">Belongs to the ABC transporter superfamily.</text>
</comment>
<dbReference type="PANTHER" id="PTHR43553:SF24">
    <property type="entry name" value="ENERGY-COUPLING FACTOR TRANSPORTER ATP-BINDING PROTEIN ECFA1"/>
    <property type="match status" value="1"/>
</dbReference>
<dbReference type="InterPro" id="IPR027417">
    <property type="entry name" value="P-loop_NTPase"/>
</dbReference>
<proteinExistence type="inferred from homology"/>
<evidence type="ECO:0000256" key="2">
    <source>
        <dbReference type="ARBA" id="ARBA00022448"/>
    </source>
</evidence>
<evidence type="ECO:0000259" key="6">
    <source>
        <dbReference type="PROSITE" id="PS50893"/>
    </source>
</evidence>
<protein>
    <submittedName>
        <fullName evidence="7">ABC transporter ATP-binding protein</fullName>
    </submittedName>
</protein>
<keyword evidence="2" id="KW-0813">Transport</keyword>
<dbReference type="GO" id="GO:0016887">
    <property type="term" value="F:ATP hydrolysis activity"/>
    <property type="evidence" value="ECO:0007669"/>
    <property type="project" value="InterPro"/>
</dbReference>
<keyword evidence="4 7" id="KW-0067">ATP-binding</keyword>
<dbReference type="Gene3D" id="3.40.50.300">
    <property type="entry name" value="P-loop containing nucleotide triphosphate hydrolases"/>
    <property type="match status" value="2"/>
</dbReference>
<dbReference type="Proteomes" id="UP000298468">
    <property type="component" value="Unassembled WGS sequence"/>
</dbReference>
<evidence type="ECO:0000256" key="3">
    <source>
        <dbReference type="ARBA" id="ARBA00022741"/>
    </source>
</evidence>
<feature type="compositionally biased region" description="Polar residues" evidence="5">
    <location>
        <begin position="341"/>
        <end position="356"/>
    </location>
</feature>
<dbReference type="SMART" id="SM00382">
    <property type="entry name" value="AAA"/>
    <property type="match status" value="2"/>
</dbReference>
<evidence type="ECO:0000256" key="5">
    <source>
        <dbReference type="SAM" id="MobiDB-lite"/>
    </source>
</evidence>
<accession>A0A4R9BGX5</accession>
<dbReference type="AlphaFoldDB" id="A0A4R9BGX5"/>
<dbReference type="InterPro" id="IPR003593">
    <property type="entry name" value="AAA+_ATPase"/>
</dbReference>
<organism evidence="7 8">
    <name type="scientific">Cryobacterium lactosi</name>
    <dbReference type="NCBI Taxonomy" id="1259202"/>
    <lineage>
        <taxon>Bacteria</taxon>
        <taxon>Bacillati</taxon>
        <taxon>Actinomycetota</taxon>
        <taxon>Actinomycetes</taxon>
        <taxon>Micrococcales</taxon>
        <taxon>Microbacteriaceae</taxon>
        <taxon>Cryobacterium</taxon>
    </lineage>
</organism>
<evidence type="ECO:0000313" key="7">
    <source>
        <dbReference type="EMBL" id="TFD84497.1"/>
    </source>
</evidence>